<name>A0ABD1F0D7_HYPHA</name>
<dbReference type="PANTHER" id="PTHR13491:SF0">
    <property type="entry name" value="ZINC FINGER CCHC DOMAIN-CONTAINING PROTEIN 10"/>
    <property type="match status" value="1"/>
</dbReference>
<dbReference type="Pfam" id="PF13917">
    <property type="entry name" value="zf-CCHC_3"/>
    <property type="match status" value="1"/>
</dbReference>
<dbReference type="AlphaFoldDB" id="A0ABD1F0D7"/>
<evidence type="ECO:0000313" key="2">
    <source>
        <dbReference type="EMBL" id="KAL1506771.1"/>
    </source>
</evidence>
<organism evidence="2 3">
    <name type="scientific">Hypothenemus hampei</name>
    <name type="common">Coffee berry borer</name>
    <dbReference type="NCBI Taxonomy" id="57062"/>
    <lineage>
        <taxon>Eukaryota</taxon>
        <taxon>Metazoa</taxon>
        <taxon>Ecdysozoa</taxon>
        <taxon>Arthropoda</taxon>
        <taxon>Hexapoda</taxon>
        <taxon>Insecta</taxon>
        <taxon>Pterygota</taxon>
        <taxon>Neoptera</taxon>
        <taxon>Endopterygota</taxon>
        <taxon>Coleoptera</taxon>
        <taxon>Polyphaga</taxon>
        <taxon>Cucujiformia</taxon>
        <taxon>Curculionidae</taxon>
        <taxon>Scolytinae</taxon>
        <taxon>Hypothenemus</taxon>
    </lineage>
</organism>
<dbReference type="PANTHER" id="PTHR13491">
    <property type="entry name" value="ZCCHC10 PROTEIN"/>
    <property type="match status" value="1"/>
</dbReference>
<protein>
    <recommendedName>
        <fullName evidence="4">Zinc finger CCHC domain-containing protein 10</fullName>
    </recommendedName>
</protein>
<evidence type="ECO:0000256" key="1">
    <source>
        <dbReference type="SAM" id="MobiDB-lite"/>
    </source>
</evidence>
<feature type="region of interest" description="Disordered" evidence="1">
    <location>
        <begin position="59"/>
        <end position="131"/>
    </location>
</feature>
<evidence type="ECO:0000313" key="3">
    <source>
        <dbReference type="Proteomes" id="UP001566132"/>
    </source>
</evidence>
<keyword evidence="3" id="KW-1185">Reference proteome</keyword>
<dbReference type="SUPFAM" id="SSF57756">
    <property type="entry name" value="Retrovirus zinc finger-like domains"/>
    <property type="match status" value="1"/>
</dbReference>
<dbReference type="Proteomes" id="UP001566132">
    <property type="component" value="Unassembled WGS sequence"/>
</dbReference>
<feature type="compositionally biased region" description="Low complexity" evidence="1">
    <location>
        <begin position="101"/>
        <end position="118"/>
    </location>
</feature>
<proteinExistence type="predicted"/>
<feature type="region of interest" description="Disordered" evidence="1">
    <location>
        <begin position="1"/>
        <end position="23"/>
    </location>
</feature>
<feature type="compositionally biased region" description="Basic and acidic residues" evidence="1">
    <location>
        <begin position="71"/>
        <end position="85"/>
    </location>
</feature>
<accession>A0ABD1F0D7</accession>
<reference evidence="2 3" key="1">
    <citation type="submission" date="2024-05" db="EMBL/GenBank/DDBJ databases">
        <title>Genetic variation in Jamaican populations of the coffee berry borer (Hypothenemus hampei).</title>
        <authorList>
            <person name="Errbii M."/>
            <person name="Myrie A."/>
        </authorList>
    </citation>
    <scope>NUCLEOTIDE SEQUENCE [LARGE SCALE GENOMIC DNA]</scope>
    <source>
        <strain evidence="2">JA-Hopewell-2020-01-JO</strain>
        <tissue evidence="2">Whole body</tissue>
    </source>
</reference>
<dbReference type="EMBL" id="JBDJPC010000004">
    <property type="protein sequence ID" value="KAL1506771.1"/>
    <property type="molecule type" value="Genomic_DNA"/>
</dbReference>
<feature type="compositionally biased region" description="Low complexity" evidence="1">
    <location>
        <begin position="1"/>
        <end position="10"/>
    </location>
</feature>
<gene>
    <name evidence="2" type="ORF">ABEB36_006074</name>
</gene>
<dbReference type="InterPro" id="IPR039715">
    <property type="entry name" value="ZCCHC10"/>
</dbReference>
<dbReference type="InterPro" id="IPR036875">
    <property type="entry name" value="Znf_CCHC_sf"/>
</dbReference>
<sequence length="131" mass="14513">MTLDSSSSFSSKRKKPSCPPQGVRCQKCLEYGHWSYECKGERKYLHRTSRTQLLRKRLKAMEGGLPNADSTQKKKDNSERVEKAKLPSAATRPKKKQNDRNSSNSSKTSKSSSSSSSSESDDDSTSSGDSN</sequence>
<comment type="caution">
    <text evidence="2">The sequence shown here is derived from an EMBL/GenBank/DDBJ whole genome shotgun (WGS) entry which is preliminary data.</text>
</comment>
<evidence type="ECO:0008006" key="4">
    <source>
        <dbReference type="Google" id="ProtNLM"/>
    </source>
</evidence>